<keyword evidence="6" id="KW-0378">Hydrolase</keyword>
<dbReference type="InterPro" id="IPR013783">
    <property type="entry name" value="Ig-like_fold"/>
</dbReference>
<evidence type="ECO:0000313" key="11">
    <source>
        <dbReference type="EMBL" id="AAC71692.1"/>
    </source>
</evidence>
<dbReference type="EMBL" id="AF038547">
    <property type="protein sequence ID" value="AAC71692.1"/>
    <property type="molecule type" value="Genomic_DNA"/>
</dbReference>
<dbReference type="EC" id="3.2.1.78" evidence="3"/>
<dbReference type="Gene3D" id="2.60.120.260">
    <property type="entry name" value="Galactose-binding domain-like"/>
    <property type="match status" value="1"/>
</dbReference>
<evidence type="ECO:0000256" key="5">
    <source>
        <dbReference type="ARBA" id="ARBA00022729"/>
    </source>
</evidence>
<name>Q9ZI87_GEOSE</name>
<dbReference type="SUPFAM" id="SSF51445">
    <property type="entry name" value="(Trans)glycosidases"/>
    <property type="match status" value="1"/>
</dbReference>
<dbReference type="Pfam" id="PF26410">
    <property type="entry name" value="GH5_mannosidase"/>
    <property type="match status" value="1"/>
</dbReference>
<evidence type="ECO:0000256" key="2">
    <source>
        <dbReference type="ARBA" id="ARBA00004613"/>
    </source>
</evidence>
<evidence type="ECO:0000256" key="6">
    <source>
        <dbReference type="ARBA" id="ARBA00022801"/>
    </source>
</evidence>
<dbReference type="PANTHER" id="PTHR31451:SF39">
    <property type="entry name" value="MANNAN ENDO-1,4-BETA-MANNOSIDASE 1"/>
    <property type="match status" value="1"/>
</dbReference>
<keyword evidence="8" id="KW-0812">Transmembrane</keyword>
<feature type="domain" description="Glycoside hydrolase family 5" evidence="10">
    <location>
        <begin position="46"/>
        <end position="352"/>
    </location>
</feature>
<proteinExistence type="predicted"/>
<keyword evidence="8" id="KW-1133">Transmembrane helix</keyword>
<sequence>MNKKWSYTFIALLVSIVCAVVPIFFSQNNVHAKTKREPATPTKDNEFVYRKGDKLMIGNKEFRFVGTNNYYLHYKSNQMIDDVIESAKKMGIKVIRLWGFFDGMTSENQAHNTYMQYEMGKYMGEGPIPKELEGAQNGFERLDYTIYKAKQEGIRLVIVLTNNWNNFGGMMQYVNWIGETNHDLFYTDERIKTAYKNYVHYLINRKNQYTGIIYKNEPTIMAWELANEPRNDSDPTGDTLVRWADEMSTYIKSIDPHHLVAVGDEGFFRRSSGGFNGEGSYMYTGYNGVDWDRLIALKNIDYGTFHLYPEHWGISPENVEKWGEQYILDHLAAGKKAKKPVVLEEYGISATGVQNREMIYDTWNRTMFEHGGTGAMFWLLTGIDDNPESADENGYYPDYDGFRIVNDHSSVTNLLKTYAKLFNGDRHVEKEPKVYFAFPAKPQDVRGTYRVKVKVASDQHKVQKVQLQLSSHDEAYTMKYNASFDYYEFDWDTTKEIEDSTVTLKATATLTNKQTIASDEVTVNIQNASAYEIIKQFSFDSDMNNVYADGTWQANFGIPAISTPKTRCLRVNVDLPGNADWEEVKVKISPISELSETSRISFDLLLPRVDVNGALRPYIALNPGWIKIGVDQYHVNVNDLTTVTIHNQQYKLLHVNVEFNAMPNVNELFLNIVGNKLAYKGPIYIDNVTLFKKI</sequence>
<keyword evidence="5" id="KW-0732">Signal</keyword>
<keyword evidence="4" id="KW-0964">Secreted</keyword>
<feature type="transmembrane region" description="Helical" evidence="8">
    <location>
        <begin position="7"/>
        <end position="25"/>
    </location>
</feature>
<dbReference type="GO" id="GO:0005576">
    <property type="term" value="C:extracellular region"/>
    <property type="evidence" value="ECO:0007669"/>
    <property type="project" value="UniProtKB-SubCell"/>
</dbReference>
<dbReference type="GO" id="GO:0016985">
    <property type="term" value="F:mannan endo-1,4-beta-mannosidase activity"/>
    <property type="evidence" value="ECO:0007669"/>
    <property type="project" value="TreeGrafter"/>
</dbReference>
<dbReference type="SMR" id="Q9ZI87"/>
<evidence type="ECO:0000256" key="8">
    <source>
        <dbReference type="SAM" id="Phobius"/>
    </source>
</evidence>
<accession>Q9ZI87</accession>
<evidence type="ECO:0000256" key="4">
    <source>
        <dbReference type="ARBA" id="ARBA00022525"/>
    </source>
</evidence>
<dbReference type="AlphaFoldDB" id="Q9ZI87"/>
<dbReference type="Gene3D" id="3.20.20.80">
    <property type="entry name" value="Glycosidases"/>
    <property type="match status" value="1"/>
</dbReference>
<organism evidence="11">
    <name type="scientific">Geobacillus stearothermophilus</name>
    <name type="common">Bacillus stearothermophilus</name>
    <dbReference type="NCBI Taxonomy" id="1422"/>
    <lineage>
        <taxon>Bacteria</taxon>
        <taxon>Bacillati</taxon>
        <taxon>Bacillota</taxon>
        <taxon>Bacilli</taxon>
        <taxon>Bacillales</taxon>
        <taxon>Anoxybacillaceae</taxon>
        <taxon>Geobacillus</taxon>
    </lineage>
</organism>
<dbReference type="InterPro" id="IPR015295">
    <property type="entry name" value="CBM27"/>
</dbReference>
<dbReference type="InterPro" id="IPR008979">
    <property type="entry name" value="Galactose-bd-like_sf"/>
</dbReference>
<evidence type="ECO:0000259" key="9">
    <source>
        <dbReference type="Pfam" id="PF09212"/>
    </source>
</evidence>
<dbReference type="SUPFAM" id="SSF49785">
    <property type="entry name" value="Galactose-binding domain-like"/>
    <property type="match status" value="1"/>
</dbReference>
<comment type="catalytic activity">
    <reaction evidence="1">
        <text>Random hydrolysis of (1-&gt;4)-beta-D-mannosidic linkages in mannans, galactomannans and glucomannans.</text>
        <dbReference type="EC" id="3.2.1.78"/>
    </reaction>
</comment>
<comment type="subcellular location">
    <subcellularLocation>
        <location evidence="2">Secreted</location>
    </subcellularLocation>
</comment>
<gene>
    <name evidence="11" type="primary">manF</name>
</gene>
<dbReference type="CAZy" id="GH5">
    <property type="family name" value="Glycoside Hydrolase Family 5"/>
</dbReference>
<dbReference type="Gene3D" id="2.60.40.10">
    <property type="entry name" value="Immunoglobulins"/>
    <property type="match status" value="1"/>
</dbReference>
<dbReference type="Pfam" id="PF09212">
    <property type="entry name" value="CBM27"/>
    <property type="match status" value="1"/>
</dbReference>
<reference evidence="11" key="2">
    <citation type="submission" date="1999-04" db="EMBL/GenBank/DDBJ databases">
        <authorList>
            <person name="Ethier N."/>
            <person name="Talbot G."/>
            <person name="Sygusch J."/>
        </authorList>
    </citation>
    <scope>NUCLEOTIDE SEQUENCE</scope>
    <source>
        <strain evidence="11">MCA2184</strain>
    </source>
</reference>
<evidence type="ECO:0000259" key="10">
    <source>
        <dbReference type="Pfam" id="PF26410"/>
    </source>
</evidence>
<keyword evidence="8" id="KW-0472">Membrane</keyword>
<evidence type="ECO:0000256" key="3">
    <source>
        <dbReference type="ARBA" id="ARBA00012706"/>
    </source>
</evidence>
<evidence type="ECO:0000256" key="1">
    <source>
        <dbReference type="ARBA" id="ARBA00001678"/>
    </source>
</evidence>
<keyword evidence="7" id="KW-0326">Glycosidase</keyword>
<evidence type="ECO:0000256" key="7">
    <source>
        <dbReference type="ARBA" id="ARBA00023295"/>
    </source>
</evidence>
<dbReference type="InterPro" id="IPR017853">
    <property type="entry name" value="GH"/>
</dbReference>
<protein>
    <recommendedName>
        <fullName evidence="3">mannan endo-1,4-beta-mannosidase</fullName>
        <ecNumber evidence="3">3.2.1.78</ecNumber>
    </recommendedName>
</protein>
<feature type="domain" description="Carbohydrate binding module 27" evidence="9">
    <location>
        <begin position="525"/>
        <end position="693"/>
    </location>
</feature>
<dbReference type="InterPro" id="IPR045053">
    <property type="entry name" value="MAN-like"/>
</dbReference>
<dbReference type="PANTHER" id="PTHR31451">
    <property type="match status" value="1"/>
</dbReference>
<reference evidence="11" key="1">
    <citation type="journal article" date="1998" name="Appl. Environ. Microbiol.">
        <title>Gene cloning, DNA sequencing, and expression of thermostable beta-mannanase from Bacillus stearothermophilus.</title>
        <authorList>
            <person name="Ethier N."/>
            <person name="Talbot G."/>
            <person name="Sygusch J."/>
        </authorList>
    </citation>
    <scope>NUCLEOTIDE SEQUENCE</scope>
    <source>
        <strain evidence="11">MCA2184</strain>
    </source>
</reference>
<dbReference type="InterPro" id="IPR001547">
    <property type="entry name" value="Glyco_hydro_5"/>
</dbReference>
<dbReference type="CAZy" id="CBM27">
    <property type="family name" value="Carbohydrate-Binding Module Family 27"/>
</dbReference>